<feature type="domain" description="Shikimate dehydrogenase substrate binding N-terminal" evidence="4">
    <location>
        <begin position="6"/>
        <end position="87"/>
    </location>
</feature>
<comment type="pathway">
    <text evidence="1">Metabolic intermediate biosynthesis; chorismate biosynthesis; chorismate from D-erythrose 4-phosphate and phosphoenolpyruvate: step 4/7.</text>
</comment>
<evidence type="ECO:0000259" key="4">
    <source>
        <dbReference type="Pfam" id="PF08501"/>
    </source>
</evidence>
<dbReference type="InterPro" id="IPR013708">
    <property type="entry name" value="Shikimate_DH-bd_N"/>
</dbReference>
<name>A0A2W7NQ26_9BACT</name>
<organism evidence="5 6">
    <name type="scientific">Breznakibacter xylanolyticus</name>
    <dbReference type="NCBI Taxonomy" id="990"/>
    <lineage>
        <taxon>Bacteria</taxon>
        <taxon>Pseudomonadati</taxon>
        <taxon>Bacteroidota</taxon>
        <taxon>Bacteroidia</taxon>
        <taxon>Marinilabiliales</taxon>
        <taxon>Marinilabiliaceae</taxon>
        <taxon>Breznakibacter</taxon>
    </lineage>
</organism>
<dbReference type="GO" id="GO:0050661">
    <property type="term" value="F:NADP binding"/>
    <property type="evidence" value="ECO:0007669"/>
    <property type="project" value="TreeGrafter"/>
</dbReference>
<comment type="caution">
    <text evidence="5">The sequence shown here is derived from an EMBL/GenBank/DDBJ whole genome shotgun (WGS) entry which is preliminary data.</text>
</comment>
<sequence>MRTFGLIGYPLSQSFSQKYFTAKFEREIIDGVYHLLPIPSIDDFPALLQQYPGISGMNVTIPYKEQVMPFLTSLNPVAAEIGAVNVIKFNWDGDKPTLTGYNTDTIGFTRSIEPFLKSHHTKALILGTGGAAKSVAYSLGKLGLVCTYVSRTPVDDTMLTYARLNDALLKEYTVIVNASPLGMYPKVDACPDIPYHLLTSEHLLYDLVYNPEVTLFLQKGLERGAAIKNGLEMLHIQADEAWKIWNE</sequence>
<dbReference type="GO" id="GO:0019632">
    <property type="term" value="P:shikimate metabolic process"/>
    <property type="evidence" value="ECO:0007669"/>
    <property type="project" value="TreeGrafter"/>
</dbReference>
<dbReference type="SUPFAM" id="SSF53223">
    <property type="entry name" value="Aminoacid dehydrogenase-like, N-terminal domain"/>
    <property type="match status" value="1"/>
</dbReference>
<dbReference type="GO" id="GO:0004764">
    <property type="term" value="F:shikimate 3-dehydrogenase (NADP+) activity"/>
    <property type="evidence" value="ECO:0007669"/>
    <property type="project" value="InterPro"/>
</dbReference>
<accession>A0A2W7NQ26</accession>
<dbReference type="SUPFAM" id="SSF51735">
    <property type="entry name" value="NAD(P)-binding Rossmann-fold domains"/>
    <property type="match status" value="1"/>
</dbReference>
<dbReference type="InterPro" id="IPR022893">
    <property type="entry name" value="Shikimate_DH_fam"/>
</dbReference>
<evidence type="ECO:0000256" key="3">
    <source>
        <dbReference type="ARBA" id="ARBA00023141"/>
    </source>
</evidence>
<gene>
    <name evidence="5" type="ORF">LX69_02204</name>
</gene>
<dbReference type="Gene3D" id="3.40.50.720">
    <property type="entry name" value="NAD(P)-binding Rossmann-like Domain"/>
    <property type="match status" value="1"/>
</dbReference>
<dbReference type="RefSeq" id="WP_111446051.1">
    <property type="nucleotide sequence ID" value="NZ_QKZK01000016.1"/>
</dbReference>
<keyword evidence="3" id="KW-0057">Aromatic amino acid biosynthesis</keyword>
<dbReference type="CDD" id="cd01065">
    <property type="entry name" value="NAD_bind_Shikimate_DH"/>
    <property type="match status" value="1"/>
</dbReference>
<protein>
    <submittedName>
        <fullName evidence="5">Shikimate dehydrogenase</fullName>
    </submittedName>
</protein>
<evidence type="ECO:0000313" key="5">
    <source>
        <dbReference type="EMBL" id="PZX15366.1"/>
    </source>
</evidence>
<keyword evidence="6" id="KW-1185">Reference proteome</keyword>
<proteinExistence type="predicted"/>
<dbReference type="PANTHER" id="PTHR21089:SF1">
    <property type="entry name" value="BIFUNCTIONAL 3-DEHYDROQUINATE DEHYDRATASE_SHIKIMATE DEHYDROGENASE, CHLOROPLASTIC"/>
    <property type="match status" value="1"/>
</dbReference>
<evidence type="ECO:0000256" key="1">
    <source>
        <dbReference type="ARBA" id="ARBA00004871"/>
    </source>
</evidence>
<dbReference type="AlphaFoldDB" id="A0A2W7NQ26"/>
<dbReference type="EMBL" id="QKZK01000016">
    <property type="protein sequence ID" value="PZX15366.1"/>
    <property type="molecule type" value="Genomic_DNA"/>
</dbReference>
<dbReference type="Gene3D" id="3.40.50.10860">
    <property type="entry name" value="Leucine Dehydrogenase, chain A, domain 1"/>
    <property type="match status" value="1"/>
</dbReference>
<evidence type="ECO:0000313" key="6">
    <source>
        <dbReference type="Proteomes" id="UP000249239"/>
    </source>
</evidence>
<dbReference type="GO" id="GO:0005829">
    <property type="term" value="C:cytosol"/>
    <property type="evidence" value="ECO:0007669"/>
    <property type="project" value="TreeGrafter"/>
</dbReference>
<dbReference type="PANTHER" id="PTHR21089">
    <property type="entry name" value="SHIKIMATE DEHYDROGENASE"/>
    <property type="match status" value="1"/>
</dbReference>
<evidence type="ECO:0000256" key="2">
    <source>
        <dbReference type="ARBA" id="ARBA00023002"/>
    </source>
</evidence>
<keyword evidence="2" id="KW-0560">Oxidoreductase</keyword>
<dbReference type="InterPro" id="IPR036291">
    <property type="entry name" value="NAD(P)-bd_dom_sf"/>
</dbReference>
<dbReference type="GO" id="GO:0009423">
    <property type="term" value="P:chorismate biosynthetic process"/>
    <property type="evidence" value="ECO:0007669"/>
    <property type="project" value="TreeGrafter"/>
</dbReference>
<dbReference type="InterPro" id="IPR046346">
    <property type="entry name" value="Aminoacid_DH-like_N_sf"/>
</dbReference>
<reference evidence="5 6" key="1">
    <citation type="submission" date="2018-06" db="EMBL/GenBank/DDBJ databases">
        <title>Genomic Encyclopedia of Archaeal and Bacterial Type Strains, Phase II (KMG-II): from individual species to whole genera.</title>
        <authorList>
            <person name="Goeker M."/>
        </authorList>
    </citation>
    <scope>NUCLEOTIDE SEQUENCE [LARGE SCALE GENOMIC DNA]</scope>
    <source>
        <strain evidence="5 6">DSM 6779</strain>
    </source>
</reference>
<dbReference type="OrthoDB" id="9792692at2"/>
<dbReference type="Pfam" id="PF08501">
    <property type="entry name" value="Shikimate_dh_N"/>
    <property type="match status" value="1"/>
</dbReference>
<dbReference type="GO" id="GO:0009073">
    <property type="term" value="P:aromatic amino acid family biosynthetic process"/>
    <property type="evidence" value="ECO:0007669"/>
    <property type="project" value="UniProtKB-KW"/>
</dbReference>
<keyword evidence="3" id="KW-0028">Amino-acid biosynthesis</keyword>
<dbReference type="Proteomes" id="UP000249239">
    <property type="component" value="Unassembled WGS sequence"/>
</dbReference>